<proteinExistence type="predicted"/>
<organism evidence="1 2">
    <name type="scientific">Rosenbergiella nectarea</name>
    <dbReference type="NCBI Taxonomy" id="988801"/>
    <lineage>
        <taxon>Bacteria</taxon>
        <taxon>Pseudomonadati</taxon>
        <taxon>Pseudomonadota</taxon>
        <taxon>Gammaproteobacteria</taxon>
        <taxon>Enterobacterales</taxon>
        <taxon>Erwiniaceae</taxon>
        <taxon>Rosenbergiella</taxon>
    </lineage>
</organism>
<evidence type="ECO:0000313" key="1">
    <source>
        <dbReference type="EMBL" id="SEQ85057.1"/>
    </source>
</evidence>
<keyword evidence="2" id="KW-1185">Reference proteome</keyword>
<accession>A0A1H9JE67</accession>
<dbReference type="AlphaFoldDB" id="A0A1H9JE67"/>
<sequence length="92" mass="10592">MIKSFKHKGLNKFFETGQIGGIQANHVSKLRLRLAILHAAIEISDVTIQGYDLHELKGDRKGIWSISVNGNWRITFEFKDGDAYIINYEDYH</sequence>
<dbReference type="Proteomes" id="UP000242515">
    <property type="component" value="Unassembled WGS sequence"/>
</dbReference>
<protein>
    <submittedName>
        <fullName evidence="1">Proteic killer suppression protein</fullName>
    </submittedName>
</protein>
<reference evidence="2" key="1">
    <citation type="submission" date="2016-10" db="EMBL/GenBank/DDBJ databases">
        <authorList>
            <person name="Varghese N."/>
            <person name="Submissions S."/>
        </authorList>
    </citation>
    <scope>NUCLEOTIDE SEQUENCE [LARGE SCALE GENOMIC DNA]</scope>
    <source>
        <strain evidence="2">8N4</strain>
    </source>
</reference>
<dbReference type="InterPro" id="IPR007711">
    <property type="entry name" value="HigB-1"/>
</dbReference>
<dbReference type="STRING" id="988801.SAMN05216522_107133"/>
<dbReference type="OrthoDB" id="9801102at2"/>
<dbReference type="Gene3D" id="3.30.2310.20">
    <property type="entry name" value="RelE-like"/>
    <property type="match status" value="1"/>
</dbReference>
<dbReference type="EMBL" id="FOGC01000007">
    <property type="protein sequence ID" value="SEQ85057.1"/>
    <property type="molecule type" value="Genomic_DNA"/>
</dbReference>
<dbReference type="PANTHER" id="PTHR40266:SF2">
    <property type="entry name" value="TOXIN HIGB-1"/>
    <property type="match status" value="1"/>
</dbReference>
<dbReference type="RefSeq" id="WP_092676299.1">
    <property type="nucleotide sequence ID" value="NZ_FOGC01000007.1"/>
</dbReference>
<name>A0A1H9JE67_9GAMM</name>
<dbReference type="InterPro" id="IPR035093">
    <property type="entry name" value="RelE/ParE_toxin_dom_sf"/>
</dbReference>
<evidence type="ECO:0000313" key="2">
    <source>
        <dbReference type="Proteomes" id="UP000242515"/>
    </source>
</evidence>
<gene>
    <name evidence="1" type="ORF">SAMN05216522_107133</name>
</gene>
<dbReference type="Pfam" id="PF05015">
    <property type="entry name" value="HigB-like_toxin"/>
    <property type="match status" value="1"/>
</dbReference>
<dbReference type="PANTHER" id="PTHR40266">
    <property type="entry name" value="TOXIN HIGB-1"/>
    <property type="match status" value="1"/>
</dbReference>
<dbReference type="SUPFAM" id="SSF143011">
    <property type="entry name" value="RelE-like"/>
    <property type="match status" value="1"/>
</dbReference>